<dbReference type="RefSeq" id="XP_012209246.1">
    <property type="nucleotide sequence ID" value="XM_012353856.1"/>
</dbReference>
<dbReference type="SUPFAM" id="SSF50494">
    <property type="entry name" value="Trypsin-like serine proteases"/>
    <property type="match status" value="1"/>
</dbReference>
<name>A0A067BT51_SAPPC</name>
<keyword evidence="1" id="KW-0843">Virulence</keyword>
<dbReference type="VEuPathDB" id="FungiDB:SPRG_14158"/>
<keyword evidence="3" id="KW-1185">Reference proteome</keyword>
<proteinExistence type="predicted"/>
<dbReference type="PANTHER" id="PTHR36234">
    <property type="entry name" value="LYSYL ENDOPEPTIDASE"/>
    <property type="match status" value="1"/>
</dbReference>
<evidence type="ECO:0000313" key="3">
    <source>
        <dbReference type="Proteomes" id="UP000030745"/>
    </source>
</evidence>
<evidence type="ECO:0000256" key="1">
    <source>
        <dbReference type="ARBA" id="ARBA00023026"/>
    </source>
</evidence>
<dbReference type="EMBL" id="KK583326">
    <property type="protein sequence ID" value="KDO20010.1"/>
    <property type="molecule type" value="Genomic_DNA"/>
</dbReference>
<feature type="non-terminal residue" evidence="2">
    <location>
        <position position="1"/>
    </location>
</feature>
<dbReference type="Proteomes" id="UP000030745">
    <property type="component" value="Unassembled WGS sequence"/>
</dbReference>
<dbReference type="OrthoDB" id="94620at2759"/>
<evidence type="ECO:0008006" key="4">
    <source>
        <dbReference type="Google" id="ProtNLM"/>
    </source>
</evidence>
<sequence length="111" mass="11422">SGVSLAKYGFLKARASGPKLGEQIYIPQHPRQAAPHRGTIESLNINSCVANEVGYMVDTEGGSSGSPVISPKDHAVIALHNCGGCLNGGVKISDVVKDLQAAGKLPAQSTI</sequence>
<accession>A0A067BT51</accession>
<dbReference type="STRING" id="695850.A0A067BT51"/>
<dbReference type="Gene3D" id="2.40.10.10">
    <property type="entry name" value="Trypsin-like serine proteases"/>
    <property type="match status" value="1"/>
</dbReference>
<protein>
    <recommendedName>
        <fullName evidence="4">Serine protease</fullName>
    </recommendedName>
</protein>
<dbReference type="InterPro" id="IPR043504">
    <property type="entry name" value="Peptidase_S1_PA_chymotrypsin"/>
</dbReference>
<dbReference type="GeneID" id="24135983"/>
<gene>
    <name evidence="2" type="ORF">SPRG_14158</name>
</gene>
<dbReference type="InterPro" id="IPR009003">
    <property type="entry name" value="Peptidase_S1_PA"/>
</dbReference>
<dbReference type="AlphaFoldDB" id="A0A067BT51"/>
<dbReference type="KEGG" id="spar:SPRG_14158"/>
<reference evidence="2 3" key="1">
    <citation type="journal article" date="2013" name="PLoS Genet.">
        <title>Distinctive expansion of potential virulence genes in the genome of the oomycete fish pathogen Saprolegnia parasitica.</title>
        <authorList>
            <person name="Jiang R.H."/>
            <person name="de Bruijn I."/>
            <person name="Haas B.J."/>
            <person name="Belmonte R."/>
            <person name="Lobach L."/>
            <person name="Christie J."/>
            <person name="van den Ackerveken G."/>
            <person name="Bottin A."/>
            <person name="Bulone V."/>
            <person name="Diaz-Moreno S.M."/>
            <person name="Dumas B."/>
            <person name="Fan L."/>
            <person name="Gaulin E."/>
            <person name="Govers F."/>
            <person name="Grenville-Briggs L.J."/>
            <person name="Horner N.R."/>
            <person name="Levin J.Z."/>
            <person name="Mammella M."/>
            <person name="Meijer H.J."/>
            <person name="Morris P."/>
            <person name="Nusbaum C."/>
            <person name="Oome S."/>
            <person name="Phillips A.J."/>
            <person name="van Rooyen D."/>
            <person name="Rzeszutek E."/>
            <person name="Saraiva M."/>
            <person name="Secombes C.J."/>
            <person name="Seidl M.F."/>
            <person name="Snel B."/>
            <person name="Stassen J.H."/>
            <person name="Sykes S."/>
            <person name="Tripathy S."/>
            <person name="van den Berg H."/>
            <person name="Vega-Arreguin J.C."/>
            <person name="Wawra S."/>
            <person name="Young S.K."/>
            <person name="Zeng Q."/>
            <person name="Dieguez-Uribeondo J."/>
            <person name="Russ C."/>
            <person name="Tyler B.M."/>
            <person name="van West P."/>
        </authorList>
    </citation>
    <scope>NUCLEOTIDE SEQUENCE [LARGE SCALE GENOMIC DNA]</scope>
    <source>
        <strain evidence="2 3">CBS 223.65</strain>
    </source>
</reference>
<dbReference type="PANTHER" id="PTHR36234:SF5">
    <property type="entry name" value="LYSYL ENDOPEPTIDASE"/>
    <property type="match status" value="1"/>
</dbReference>
<evidence type="ECO:0000313" key="2">
    <source>
        <dbReference type="EMBL" id="KDO20010.1"/>
    </source>
</evidence>
<organism evidence="2 3">
    <name type="scientific">Saprolegnia parasitica (strain CBS 223.65)</name>
    <dbReference type="NCBI Taxonomy" id="695850"/>
    <lineage>
        <taxon>Eukaryota</taxon>
        <taxon>Sar</taxon>
        <taxon>Stramenopiles</taxon>
        <taxon>Oomycota</taxon>
        <taxon>Saprolegniomycetes</taxon>
        <taxon>Saprolegniales</taxon>
        <taxon>Saprolegniaceae</taxon>
        <taxon>Saprolegnia</taxon>
    </lineage>
</organism>
<dbReference type="OMA" id="RIFMPQH"/>